<proteinExistence type="inferred from homology"/>
<sequence>MPIRAVLFDKDGTLLDYHLTWGPINVAAADIAAAGDRVLADRLLALGGMDRTSMITRPGSLLAAAHTIEIAAAWVKAGSPLPLDDLSCRLDALFTASATGSVPIGDLDACFSALRAAGLTLGIASSDNEASIRLMLDHLGLAHHMSFVTGYDSGHGVKPGPGMALAFAAALGLRPSEIAVVGDNSHDIDMGRSAGAGLVIGVLSGTGDAATLAPIADACLADIGELPAFLAPYLAG</sequence>
<evidence type="ECO:0000256" key="1">
    <source>
        <dbReference type="ARBA" id="ARBA00000830"/>
    </source>
</evidence>
<evidence type="ECO:0000313" key="5">
    <source>
        <dbReference type="EMBL" id="PIO98214.1"/>
    </source>
</evidence>
<dbReference type="CDD" id="cd01427">
    <property type="entry name" value="HAD_like"/>
    <property type="match status" value="1"/>
</dbReference>
<dbReference type="RefSeq" id="WP_100081547.1">
    <property type="nucleotide sequence ID" value="NZ_NQVN01000011.1"/>
</dbReference>
<evidence type="ECO:0000256" key="2">
    <source>
        <dbReference type="ARBA" id="ARBA00004818"/>
    </source>
</evidence>
<dbReference type="EC" id="3.1.3.18" evidence="4"/>
<reference evidence="5 6" key="1">
    <citation type="submission" date="2017-08" db="EMBL/GenBank/DDBJ databases">
        <title>Pleomorphomonas carboxidotrophicus sp. nov., a new mesophilic hydrogenogenic carboxidotroph.</title>
        <authorList>
            <person name="Esquivel-Elizondo S."/>
            <person name="Krajmalnik-Brown R."/>
            <person name="Maldonado J."/>
        </authorList>
    </citation>
    <scope>NUCLEOTIDE SEQUENCE [LARGE SCALE GENOMIC DNA]</scope>
    <source>
        <strain evidence="5 6">SVCO-16</strain>
    </source>
</reference>
<dbReference type="Gene3D" id="1.10.150.240">
    <property type="entry name" value="Putative phosphatase, domain 2"/>
    <property type="match status" value="1"/>
</dbReference>
<dbReference type="Pfam" id="PF00702">
    <property type="entry name" value="Hydrolase"/>
    <property type="match status" value="1"/>
</dbReference>
<dbReference type="PANTHER" id="PTHR43434:SF1">
    <property type="entry name" value="PHOSPHOGLYCOLATE PHOSPHATASE"/>
    <property type="match status" value="1"/>
</dbReference>
<dbReference type="InterPro" id="IPR006439">
    <property type="entry name" value="HAD-SF_hydro_IA"/>
</dbReference>
<keyword evidence="6" id="KW-1185">Reference proteome</keyword>
<gene>
    <name evidence="5" type="ORF">CJ014_16290</name>
</gene>
<evidence type="ECO:0000256" key="4">
    <source>
        <dbReference type="ARBA" id="ARBA00013078"/>
    </source>
</evidence>
<dbReference type="PANTHER" id="PTHR43434">
    <property type="entry name" value="PHOSPHOGLYCOLATE PHOSPHATASE"/>
    <property type="match status" value="1"/>
</dbReference>
<comment type="catalytic activity">
    <reaction evidence="1">
        <text>2-phosphoglycolate + H2O = glycolate + phosphate</text>
        <dbReference type="Rhea" id="RHEA:14369"/>
        <dbReference type="ChEBI" id="CHEBI:15377"/>
        <dbReference type="ChEBI" id="CHEBI:29805"/>
        <dbReference type="ChEBI" id="CHEBI:43474"/>
        <dbReference type="ChEBI" id="CHEBI:58033"/>
        <dbReference type="EC" id="3.1.3.18"/>
    </reaction>
</comment>
<dbReference type="SFLD" id="SFLDS00003">
    <property type="entry name" value="Haloacid_Dehalogenase"/>
    <property type="match status" value="1"/>
</dbReference>
<dbReference type="NCBIfam" id="TIGR01549">
    <property type="entry name" value="HAD-SF-IA-v1"/>
    <property type="match status" value="1"/>
</dbReference>
<dbReference type="SFLD" id="SFLDG01129">
    <property type="entry name" value="C1.5:_HAD__Beta-PGM__Phosphata"/>
    <property type="match status" value="1"/>
</dbReference>
<dbReference type="InterPro" id="IPR036412">
    <property type="entry name" value="HAD-like_sf"/>
</dbReference>
<dbReference type="Proteomes" id="UP000231070">
    <property type="component" value="Unassembled WGS sequence"/>
</dbReference>
<dbReference type="GO" id="GO:0006281">
    <property type="term" value="P:DNA repair"/>
    <property type="evidence" value="ECO:0007669"/>
    <property type="project" value="TreeGrafter"/>
</dbReference>
<dbReference type="GO" id="GO:0008967">
    <property type="term" value="F:phosphoglycolate phosphatase activity"/>
    <property type="evidence" value="ECO:0007669"/>
    <property type="project" value="UniProtKB-EC"/>
</dbReference>
<comment type="caution">
    <text evidence="5">The sequence shown here is derived from an EMBL/GenBank/DDBJ whole genome shotgun (WGS) entry which is preliminary data.</text>
</comment>
<dbReference type="Gene3D" id="3.40.50.1000">
    <property type="entry name" value="HAD superfamily/HAD-like"/>
    <property type="match status" value="1"/>
</dbReference>
<dbReference type="InterPro" id="IPR023198">
    <property type="entry name" value="PGP-like_dom2"/>
</dbReference>
<organism evidence="5 6">
    <name type="scientific">Pleomorphomonas carboxyditropha</name>
    <dbReference type="NCBI Taxonomy" id="2023338"/>
    <lineage>
        <taxon>Bacteria</taxon>
        <taxon>Pseudomonadati</taxon>
        <taxon>Pseudomonadota</taxon>
        <taxon>Alphaproteobacteria</taxon>
        <taxon>Hyphomicrobiales</taxon>
        <taxon>Pleomorphomonadaceae</taxon>
        <taxon>Pleomorphomonas</taxon>
    </lineage>
</organism>
<accession>A0A2G9WU83</accession>
<dbReference type="EMBL" id="NQVN01000011">
    <property type="protein sequence ID" value="PIO98214.1"/>
    <property type="molecule type" value="Genomic_DNA"/>
</dbReference>
<dbReference type="InterPro" id="IPR050155">
    <property type="entry name" value="HAD-like_hydrolase_sf"/>
</dbReference>
<comment type="pathway">
    <text evidence="2">Organic acid metabolism; glycolate biosynthesis; glycolate from 2-phosphoglycolate: step 1/1.</text>
</comment>
<dbReference type="InterPro" id="IPR023214">
    <property type="entry name" value="HAD_sf"/>
</dbReference>
<evidence type="ECO:0000313" key="6">
    <source>
        <dbReference type="Proteomes" id="UP000231070"/>
    </source>
</evidence>
<dbReference type="SUPFAM" id="SSF56784">
    <property type="entry name" value="HAD-like"/>
    <property type="match status" value="1"/>
</dbReference>
<dbReference type="AlphaFoldDB" id="A0A2G9WU83"/>
<protein>
    <recommendedName>
        <fullName evidence="4">phosphoglycolate phosphatase</fullName>
        <ecNumber evidence="4">3.1.3.18</ecNumber>
    </recommendedName>
</protein>
<comment type="similarity">
    <text evidence="3">Belongs to the HAD-like hydrolase superfamily. CbbY/CbbZ/Gph/YieH family.</text>
</comment>
<dbReference type="OrthoDB" id="9797743at2"/>
<evidence type="ECO:0000256" key="3">
    <source>
        <dbReference type="ARBA" id="ARBA00006171"/>
    </source>
</evidence>
<name>A0A2G9WU83_9HYPH</name>